<dbReference type="RefSeq" id="XP_055894370.1">
    <property type="nucleotide sequence ID" value="XM_056038395.1"/>
</dbReference>
<keyword evidence="1" id="KW-1185">Reference proteome</keyword>
<dbReference type="PANTHER" id="PTHR33361">
    <property type="entry name" value="GLR0591 PROTEIN"/>
    <property type="match status" value="1"/>
</dbReference>
<protein>
    <submittedName>
        <fullName evidence="2 3">Uncharacterized protein LOC106078943</fullName>
    </submittedName>
</protein>
<evidence type="ECO:0000313" key="1">
    <source>
        <dbReference type="Proteomes" id="UP001165740"/>
    </source>
</evidence>
<evidence type="ECO:0000313" key="2">
    <source>
        <dbReference type="RefSeq" id="XP_055894370.1"/>
    </source>
</evidence>
<dbReference type="Proteomes" id="UP001165740">
    <property type="component" value="Chromosome 8"/>
</dbReference>
<dbReference type="RefSeq" id="XP_055894371.1">
    <property type="nucleotide sequence ID" value="XM_056038396.1"/>
</dbReference>
<proteinExistence type="predicted"/>
<dbReference type="Pfam" id="PF05960">
    <property type="entry name" value="DUF885"/>
    <property type="match status" value="1"/>
</dbReference>
<dbReference type="OMA" id="GRMWWAV"/>
<gene>
    <name evidence="2 3" type="primary">LOC106078943</name>
</gene>
<evidence type="ECO:0000313" key="3">
    <source>
        <dbReference type="RefSeq" id="XP_055894371.1"/>
    </source>
</evidence>
<dbReference type="GeneID" id="106078943"/>
<dbReference type="PANTHER" id="PTHR33361:SF2">
    <property type="entry name" value="DUF885 DOMAIN-CONTAINING PROTEIN"/>
    <property type="match status" value="1"/>
</dbReference>
<reference evidence="2 3" key="1">
    <citation type="submission" date="2025-04" db="UniProtKB">
        <authorList>
            <consortium name="RefSeq"/>
        </authorList>
    </citation>
    <scope>IDENTIFICATION</scope>
</reference>
<dbReference type="OrthoDB" id="5959877at2759"/>
<name>A0A9W3B4H9_BIOGL</name>
<dbReference type="AlphaFoldDB" id="A0A9W3B4H9"/>
<dbReference type="InterPro" id="IPR010281">
    <property type="entry name" value="DUF885"/>
</dbReference>
<organism evidence="1 2">
    <name type="scientific">Biomphalaria glabrata</name>
    <name type="common">Bloodfluke planorb</name>
    <name type="synonym">Freshwater snail</name>
    <dbReference type="NCBI Taxonomy" id="6526"/>
    <lineage>
        <taxon>Eukaryota</taxon>
        <taxon>Metazoa</taxon>
        <taxon>Spiralia</taxon>
        <taxon>Lophotrochozoa</taxon>
        <taxon>Mollusca</taxon>
        <taxon>Gastropoda</taxon>
        <taxon>Heterobranchia</taxon>
        <taxon>Euthyneura</taxon>
        <taxon>Panpulmonata</taxon>
        <taxon>Hygrophila</taxon>
        <taxon>Lymnaeoidea</taxon>
        <taxon>Planorbidae</taxon>
        <taxon>Biomphalaria</taxon>
    </lineage>
</organism>
<sequence>MSTSDDLVLSLCDEVWKWRLKESPELASFCGIHEYDDLWDDISAEAYTRREKCVQDFLAKAVTIDISSCADKVALSLTLLIADLQSYLKGATFKSYLMPINYLEGIHNDCNHIIASYMNFKTKEDFQKYIRRLENLPQRITQAEEALRQGVREGITQHSASVARVPSQIDELISIPLESHELLKPFTQAPQSIPKNELDELRSKAEELLTSQVFPAFQKLKNYVENEYFQHLRPNEGISSIKDGDLWYQQCLDYHLSCSMTPQQIHDLGLKEVARIEAQILKLAEAEGLGQTLPDILSGIKMRQKNTLTTKDAVLEFVRNLCYNKIRPKISLLFRDLPDMPMSIKPAPDFMKNSPAGFYFNGTPDGSRSGCYYINNHNPEDCLPFELPALSLHEGEPGHHLQGIYALAATDLPDFRRYSEDSKYYLPPGKFAFHTAYTEGWGLYSEFLGEELNIYESKLDQIGRYSFEIFRAARLVVDTGIHAFGWSKEKAVQYMEAHTLMSKNEVTNEIDRYITWPGQACAYKIGELKFKELRQKAQAALGTQFDVKEFHHCVLSCGSVPLHVLESIVDQFINDTQKH</sequence>
<accession>A0A9W3B4H9</accession>